<comment type="catalytic activity">
    <reaction evidence="11">
        <text>S-methyl-5'-thioadenosine + phosphate = 5-(methylsulfanyl)-alpha-D-ribose 1-phosphate + adenine</text>
        <dbReference type="Rhea" id="RHEA:11852"/>
        <dbReference type="ChEBI" id="CHEBI:16708"/>
        <dbReference type="ChEBI" id="CHEBI:17509"/>
        <dbReference type="ChEBI" id="CHEBI:43474"/>
        <dbReference type="ChEBI" id="CHEBI:58533"/>
        <dbReference type="EC" id="2.4.2.28"/>
    </reaction>
    <physiologicalReaction direction="left-to-right" evidence="11">
        <dbReference type="Rhea" id="RHEA:11853"/>
    </physiologicalReaction>
</comment>
<evidence type="ECO:0000256" key="6">
    <source>
        <dbReference type="ARBA" id="ARBA00022801"/>
    </source>
</evidence>
<name>A0A402DRK8_9CELL</name>
<dbReference type="AlphaFoldDB" id="A0A402DRK8"/>
<dbReference type="RefSeq" id="WP_130781360.1">
    <property type="nucleotide sequence ID" value="NZ_BIMR01000128.1"/>
</dbReference>
<dbReference type="EMBL" id="BIMR01000128">
    <property type="protein sequence ID" value="GCE76762.1"/>
    <property type="molecule type" value="Genomic_DNA"/>
</dbReference>
<reference evidence="13 14" key="1">
    <citation type="submission" date="2019-01" db="EMBL/GenBank/DDBJ databases">
        <title>Draft genome sequence of Cellulomonas takizawaensis strain TKZ-21.</title>
        <authorList>
            <person name="Yamamura H."/>
            <person name="Hayashi T."/>
            <person name="Hamada M."/>
            <person name="Serisawa Y."/>
            <person name="Matsuyama K."/>
            <person name="Nakagawa Y."/>
            <person name="Otoguro M."/>
            <person name="Yanagida F."/>
            <person name="Hayakawa M."/>
        </authorList>
    </citation>
    <scope>NUCLEOTIDE SEQUENCE [LARGE SCALE GENOMIC DNA]</scope>
    <source>
        <strain evidence="13 14">NBRC12680</strain>
    </source>
</reference>
<sequence length="250" mass="24955">MAAQPGPVVLAVDLGPGVRAGFTTRAGGVSAEPYGGLNLGAGVGDDPASVAENRSRVAGWAGAPVAFGTQVHGRDVAVVTSSGDPDPLASVGEVDALVASGPGVAVGVLVADCVPILIADAEAGLAAAVHAGRRGLVAGVVEAAVERLVALGARHDRLRAAVGPSIAGASYEVPAELRDEVADVVPDVAARTAWGTPALDLPAGVLAVLRGAGVEGVEHVARDTYLDETLFSYRRTGRTGRFAGIVRTPR</sequence>
<dbReference type="OrthoDB" id="4279at2"/>
<evidence type="ECO:0000313" key="13">
    <source>
        <dbReference type="EMBL" id="GCE76762.1"/>
    </source>
</evidence>
<dbReference type="GO" id="GO:0017061">
    <property type="term" value="F:S-methyl-5-thioadenosine phosphorylase activity"/>
    <property type="evidence" value="ECO:0007669"/>
    <property type="project" value="UniProtKB-EC"/>
</dbReference>
<comment type="catalytic activity">
    <reaction evidence="1">
        <text>inosine + phosphate = alpha-D-ribose 1-phosphate + hypoxanthine</text>
        <dbReference type="Rhea" id="RHEA:27646"/>
        <dbReference type="ChEBI" id="CHEBI:17368"/>
        <dbReference type="ChEBI" id="CHEBI:17596"/>
        <dbReference type="ChEBI" id="CHEBI:43474"/>
        <dbReference type="ChEBI" id="CHEBI:57720"/>
        <dbReference type="EC" id="2.4.2.1"/>
    </reaction>
    <physiologicalReaction direction="left-to-right" evidence="1">
        <dbReference type="Rhea" id="RHEA:27647"/>
    </physiologicalReaction>
</comment>
<gene>
    <name evidence="13" type="ORF">CBZ_18180</name>
</gene>
<keyword evidence="5" id="KW-0479">Metal-binding</keyword>
<evidence type="ECO:0000256" key="9">
    <source>
        <dbReference type="ARBA" id="ARBA00047989"/>
    </source>
</evidence>
<comment type="catalytic activity">
    <reaction evidence="10">
        <text>adenosine + phosphate = alpha-D-ribose 1-phosphate + adenine</text>
        <dbReference type="Rhea" id="RHEA:27642"/>
        <dbReference type="ChEBI" id="CHEBI:16335"/>
        <dbReference type="ChEBI" id="CHEBI:16708"/>
        <dbReference type="ChEBI" id="CHEBI:43474"/>
        <dbReference type="ChEBI" id="CHEBI:57720"/>
        <dbReference type="EC" id="2.4.2.1"/>
    </reaction>
    <physiologicalReaction direction="left-to-right" evidence="10">
        <dbReference type="Rhea" id="RHEA:27643"/>
    </physiologicalReaction>
</comment>
<comment type="similarity">
    <text evidence="3 12">Belongs to the purine nucleoside phosphorylase YfiH/LACC1 family.</text>
</comment>
<evidence type="ECO:0000256" key="2">
    <source>
        <dbReference type="ARBA" id="ARBA00003215"/>
    </source>
</evidence>
<evidence type="ECO:0000256" key="7">
    <source>
        <dbReference type="ARBA" id="ARBA00022833"/>
    </source>
</evidence>
<dbReference type="GO" id="GO:0016787">
    <property type="term" value="F:hydrolase activity"/>
    <property type="evidence" value="ECO:0007669"/>
    <property type="project" value="UniProtKB-KW"/>
</dbReference>
<dbReference type="SUPFAM" id="SSF64438">
    <property type="entry name" value="CNF1/YfiH-like putative cysteine hydrolases"/>
    <property type="match status" value="1"/>
</dbReference>
<dbReference type="InterPro" id="IPR011324">
    <property type="entry name" value="Cytotoxic_necrot_fac-like_cat"/>
</dbReference>
<evidence type="ECO:0000256" key="3">
    <source>
        <dbReference type="ARBA" id="ARBA00007353"/>
    </source>
</evidence>
<evidence type="ECO:0000256" key="5">
    <source>
        <dbReference type="ARBA" id="ARBA00022723"/>
    </source>
</evidence>
<dbReference type="GO" id="GO:0005507">
    <property type="term" value="F:copper ion binding"/>
    <property type="evidence" value="ECO:0007669"/>
    <property type="project" value="TreeGrafter"/>
</dbReference>
<comment type="function">
    <text evidence="2">Purine nucleoside enzyme that catalyzes the phosphorolysis of adenosine and inosine nucleosides, yielding D-ribose 1-phosphate and the respective free bases, adenine and hypoxanthine. Also catalyzes the phosphorolysis of S-methyl-5'-thioadenosine into adenine and S-methyl-5-thio-alpha-D-ribose 1-phosphate. Also has adenosine deaminase activity.</text>
</comment>
<evidence type="ECO:0000256" key="12">
    <source>
        <dbReference type="RuleBase" id="RU361274"/>
    </source>
</evidence>
<dbReference type="PANTHER" id="PTHR30616">
    <property type="entry name" value="UNCHARACTERIZED PROTEIN YFIH"/>
    <property type="match status" value="1"/>
</dbReference>
<dbReference type="PANTHER" id="PTHR30616:SF2">
    <property type="entry name" value="PURINE NUCLEOSIDE PHOSPHORYLASE LACC1"/>
    <property type="match status" value="1"/>
</dbReference>
<dbReference type="CDD" id="cd16833">
    <property type="entry name" value="YfiH"/>
    <property type="match status" value="1"/>
</dbReference>
<dbReference type="Proteomes" id="UP000289954">
    <property type="component" value="Unassembled WGS sequence"/>
</dbReference>
<evidence type="ECO:0000256" key="10">
    <source>
        <dbReference type="ARBA" id="ARBA00048968"/>
    </source>
</evidence>
<evidence type="ECO:0000256" key="11">
    <source>
        <dbReference type="ARBA" id="ARBA00049893"/>
    </source>
</evidence>
<dbReference type="NCBIfam" id="TIGR00726">
    <property type="entry name" value="peptidoglycan editing factor PgeF"/>
    <property type="match status" value="1"/>
</dbReference>
<dbReference type="Pfam" id="PF02578">
    <property type="entry name" value="Cu-oxidase_4"/>
    <property type="match status" value="1"/>
</dbReference>
<comment type="caution">
    <text evidence="13">The sequence shown here is derived from an EMBL/GenBank/DDBJ whole genome shotgun (WGS) entry which is preliminary data.</text>
</comment>
<keyword evidence="4" id="KW-0808">Transferase</keyword>
<keyword evidence="14" id="KW-1185">Reference proteome</keyword>
<evidence type="ECO:0000313" key="14">
    <source>
        <dbReference type="Proteomes" id="UP000289954"/>
    </source>
</evidence>
<dbReference type="Gene3D" id="3.60.140.10">
    <property type="entry name" value="CNF1/YfiH-like putative cysteine hydrolases"/>
    <property type="match status" value="1"/>
</dbReference>
<proteinExistence type="inferred from homology"/>
<evidence type="ECO:0000256" key="8">
    <source>
        <dbReference type="ARBA" id="ARBA00023008"/>
    </source>
</evidence>
<comment type="catalytic activity">
    <reaction evidence="9">
        <text>adenosine + H2O + H(+) = inosine + NH4(+)</text>
        <dbReference type="Rhea" id="RHEA:24408"/>
        <dbReference type="ChEBI" id="CHEBI:15377"/>
        <dbReference type="ChEBI" id="CHEBI:15378"/>
        <dbReference type="ChEBI" id="CHEBI:16335"/>
        <dbReference type="ChEBI" id="CHEBI:17596"/>
        <dbReference type="ChEBI" id="CHEBI:28938"/>
        <dbReference type="EC" id="3.5.4.4"/>
    </reaction>
    <physiologicalReaction direction="left-to-right" evidence="9">
        <dbReference type="Rhea" id="RHEA:24409"/>
    </physiologicalReaction>
</comment>
<keyword evidence="8" id="KW-0186">Copper</keyword>
<evidence type="ECO:0000256" key="4">
    <source>
        <dbReference type="ARBA" id="ARBA00022679"/>
    </source>
</evidence>
<accession>A0A402DRK8</accession>
<dbReference type="InterPro" id="IPR038371">
    <property type="entry name" value="Cu_polyphenol_OxRdtase_sf"/>
</dbReference>
<organism evidence="13 14">
    <name type="scientific">Cellulomonas biazotea</name>
    <dbReference type="NCBI Taxonomy" id="1709"/>
    <lineage>
        <taxon>Bacteria</taxon>
        <taxon>Bacillati</taxon>
        <taxon>Actinomycetota</taxon>
        <taxon>Actinomycetes</taxon>
        <taxon>Micrococcales</taxon>
        <taxon>Cellulomonadaceae</taxon>
        <taxon>Cellulomonas</taxon>
    </lineage>
</organism>
<dbReference type="InterPro" id="IPR003730">
    <property type="entry name" value="Cu_polyphenol_OxRdtase"/>
</dbReference>
<keyword evidence="7" id="KW-0862">Zinc</keyword>
<protein>
    <recommendedName>
        <fullName evidence="12">Purine nucleoside phosphorylase</fullName>
    </recommendedName>
</protein>
<evidence type="ECO:0000256" key="1">
    <source>
        <dbReference type="ARBA" id="ARBA00000553"/>
    </source>
</evidence>
<keyword evidence="6" id="KW-0378">Hydrolase</keyword>